<protein>
    <submittedName>
        <fullName evidence="1">Uncharacterized protein</fullName>
    </submittedName>
</protein>
<dbReference type="EMBL" id="JAPDGR010002625">
    <property type="protein sequence ID" value="KAJ2974931.1"/>
    <property type="molecule type" value="Genomic_DNA"/>
</dbReference>
<accession>A0ACC1N8J0</accession>
<comment type="caution">
    <text evidence="1">The sequence shown here is derived from an EMBL/GenBank/DDBJ whole genome shotgun (WGS) entry which is preliminary data.</text>
</comment>
<proteinExistence type="predicted"/>
<gene>
    <name evidence="1" type="ORF">NUW58_g8498</name>
</gene>
<name>A0ACC1N8J0_9PEZI</name>
<reference evidence="1" key="1">
    <citation type="submission" date="2022-10" db="EMBL/GenBank/DDBJ databases">
        <title>Genome Sequence of Xylaria curta.</title>
        <authorList>
            <person name="Buettner E."/>
        </authorList>
    </citation>
    <scope>NUCLEOTIDE SEQUENCE</scope>
    <source>
        <strain evidence="1">Babe10</strain>
    </source>
</reference>
<keyword evidence="2" id="KW-1185">Reference proteome</keyword>
<sequence length="907" mass="98163">MIIRYGDKYATTIGCVSATITPTLGNVAWFLKFLPLIVLISVGFATVFAAIFSPWGTSDIFHWTSNYGRDPDLLRLVTPGFGDCLNYLQFVVLTGSLSLEYPGFYQPAVSQGSWSILMFNERFASKAEPWPSVVDGIYVTPGVYGLERTAQLVGLGEVEDIWVGAVIWLLTIIAGVLFLTQAGFLVRWLWRLIINDSEEDLRSKNIPFSLGNVIRIVFSYFLLPLVALSAFQLVVAMRTPGYLVALAVVTFVLIIGFAVWLMHLIATTKPRAHLFDDLPAVLLYGPLYNTYSDEASGFALIPIILTILRGIAIGAVQPSGTAQIIILAICEVIQILTLQAFRPFHSSTSMNAYHIGFSALRFITIIMMVAFTSSLGLTDGPKGWIGYAILLVHGAVLLFGFFLNALQTIAEVIARLCGAAGDNEQGQTRGGLSKIFGARQLSRRRPDRSAGVQSRLSQLSTTGMLAAAENASKRGYGRVRSESAGSMGIMMGPRRNSSALDTYSVDAYSNPVGSSTLAATTPREASTFSFLPSPGQATRPPPSADPFYRPPRARRGTIDEAGSTSLHRTHDSIGSIDLTSRRLSQIGGDVDGDIPISGKATPAPMPYAPVFAPRADYSTREVDFYYGVRGPALNSDAPGRRLGTGPADPTSPVATATGWLMRLFGGKTKEKGKGFEVVRSSRMPPAMKARGGDFSDDTPPEGIPVALGVLRNGPIESDEDEDTPKLKKAGHARVGSAGDNLLNDVSEPESDEEEAKTSKISKDPPLLPDLDAGETFRFPSRVHSKASRHPSQRTLRSSSREDPEEPEIPEVPRKSSKRNSHLIASARLPFDRSNSQERASIEELSHSVSVESSLDAADERPASLGHVYQHNISRTEPSQSVDLLESTAEVMSDSTKPSSSSSRSRQP</sequence>
<evidence type="ECO:0000313" key="1">
    <source>
        <dbReference type="EMBL" id="KAJ2974931.1"/>
    </source>
</evidence>
<evidence type="ECO:0000313" key="2">
    <source>
        <dbReference type="Proteomes" id="UP001143856"/>
    </source>
</evidence>
<organism evidence="1 2">
    <name type="scientific">Xylaria curta</name>
    <dbReference type="NCBI Taxonomy" id="42375"/>
    <lineage>
        <taxon>Eukaryota</taxon>
        <taxon>Fungi</taxon>
        <taxon>Dikarya</taxon>
        <taxon>Ascomycota</taxon>
        <taxon>Pezizomycotina</taxon>
        <taxon>Sordariomycetes</taxon>
        <taxon>Xylariomycetidae</taxon>
        <taxon>Xylariales</taxon>
        <taxon>Xylariaceae</taxon>
        <taxon>Xylaria</taxon>
    </lineage>
</organism>
<dbReference type="Proteomes" id="UP001143856">
    <property type="component" value="Unassembled WGS sequence"/>
</dbReference>